<dbReference type="GeneID" id="110784164"/>
<dbReference type="PANTHER" id="PTHR33740:SF3">
    <property type="entry name" value="GPI-ANCHORED ADHESIN-LIKE PROTEIN"/>
    <property type="match status" value="1"/>
</dbReference>
<feature type="compositionally biased region" description="Polar residues" evidence="2">
    <location>
        <begin position="76"/>
        <end position="91"/>
    </location>
</feature>
<protein>
    <submittedName>
        <fullName evidence="5">Uncharacterized protein isoform X2</fullName>
    </submittedName>
</protein>
<sequence length="739" mass="81411">MPVMKPITEQQEVLLSSEEEVIGEEGNINDGKLNVHDESNPQNGSQTVLVNDDTNEDSSYVNENSTPIGLDASPLEQVQTDSASPDVNSPDTIPISPDFSQPENVEDSYVASSFIDTMSTIVMNETDDQLDAVPNSAEAGQIDASDTGLEPSSSVVLPINLQNVDSSATIAATETDSVPIVDKPVVTSVASKEEDEVQKPSVFVSRGIPAPTLLSAALQVPPGKVLVPAVADQTQSQALMALQVLKVIESDAQPGDLCTRREYARWLVSASSTLSRNLILKVYPAMYIENATELAFDDITPEDPDFSFIQGLAEAGLISSKLSRRDMMSSPDEDIGSFYFHPNSPLSRQDLVTWKMALEKRQLPEADRKALHQLSGFIDIDRIDPDACPALVADLSAAEPGIVALAFGYTRLFQPDKPVTKGQAAIALATGEAVDAVSEEIARIEAESIAEKAVATHNALMAEVEKDINANFEMELLMEREKIDAVQKMAEEAMQEVEKLRAEREEKNIVLMKERATVESEMEVLSKLRHELEEQWQSVMSNKAEISYEKEQMEKLKKETEDENRAITRLQYELEVERKALSMARAWAEDEAKRVQGHAKALEEARDRWERKGLKVMVDDDLRGEEEASADVTWTNVGKKLSVEETTERAETLMDKLKVMASEVSGKFKEIINQIIQKIQSLITAIKEWFSSAGKQTTEFRDVAVAKVGGSVQELQQNATGFGTTVKEGVEKLTQKFKT</sequence>
<feature type="domain" description="SLH" evidence="3">
    <location>
        <begin position="292"/>
        <end position="369"/>
    </location>
</feature>
<accession>A0A9R0I7Y1</accession>
<evidence type="ECO:0000313" key="4">
    <source>
        <dbReference type="Proteomes" id="UP000813463"/>
    </source>
</evidence>
<dbReference type="PANTHER" id="PTHR33740">
    <property type="entry name" value="GPI-ANCHORED ADHESIN-LIKE PROTEIN"/>
    <property type="match status" value="1"/>
</dbReference>
<dbReference type="PROSITE" id="PS51272">
    <property type="entry name" value="SLH"/>
    <property type="match status" value="2"/>
</dbReference>
<feature type="domain" description="SLH" evidence="3">
    <location>
        <begin position="374"/>
        <end position="442"/>
    </location>
</feature>
<feature type="compositionally biased region" description="Polar residues" evidence="2">
    <location>
        <begin position="57"/>
        <end position="67"/>
    </location>
</feature>
<dbReference type="Proteomes" id="UP000813463">
    <property type="component" value="Chromosome 3"/>
</dbReference>
<evidence type="ECO:0000313" key="5">
    <source>
        <dbReference type="RefSeq" id="XP_021844288.1"/>
    </source>
</evidence>
<reference evidence="5" key="2">
    <citation type="submission" date="2025-08" db="UniProtKB">
        <authorList>
            <consortium name="RefSeq"/>
        </authorList>
    </citation>
    <scope>IDENTIFICATION</scope>
    <source>
        <tissue evidence="5">Leaf</tissue>
    </source>
</reference>
<reference evidence="4" key="1">
    <citation type="journal article" date="2021" name="Nat. Commun.">
        <title>Genomic analyses provide insights into spinach domestication and the genetic basis of agronomic traits.</title>
        <authorList>
            <person name="Cai X."/>
            <person name="Sun X."/>
            <person name="Xu C."/>
            <person name="Sun H."/>
            <person name="Wang X."/>
            <person name="Ge C."/>
            <person name="Zhang Z."/>
            <person name="Wang Q."/>
            <person name="Fei Z."/>
            <person name="Jiao C."/>
            <person name="Wang Q."/>
        </authorList>
    </citation>
    <scope>NUCLEOTIDE SEQUENCE [LARGE SCALE GENOMIC DNA]</scope>
    <source>
        <strain evidence="4">cv. Varoflay</strain>
    </source>
</reference>
<feature type="compositionally biased region" description="Polar residues" evidence="2">
    <location>
        <begin position="40"/>
        <end position="49"/>
    </location>
</feature>
<feature type="region of interest" description="Disordered" evidence="2">
    <location>
        <begin position="23"/>
        <end position="103"/>
    </location>
</feature>
<dbReference type="AlphaFoldDB" id="A0A9R0I7Y1"/>
<keyword evidence="1" id="KW-0175">Coiled coil</keyword>
<gene>
    <name evidence="5" type="primary">LOC110784164</name>
</gene>
<dbReference type="RefSeq" id="XP_021844288.1">
    <property type="nucleotide sequence ID" value="XM_021988596.2"/>
</dbReference>
<proteinExistence type="predicted"/>
<evidence type="ECO:0000259" key="3">
    <source>
        <dbReference type="PROSITE" id="PS51272"/>
    </source>
</evidence>
<evidence type="ECO:0000256" key="1">
    <source>
        <dbReference type="SAM" id="Coils"/>
    </source>
</evidence>
<feature type="coiled-coil region" evidence="1">
    <location>
        <begin position="476"/>
        <end position="612"/>
    </location>
</feature>
<name>A0A9R0I7Y1_SPIOL</name>
<dbReference type="InterPro" id="IPR001119">
    <property type="entry name" value="SLH_dom"/>
</dbReference>
<evidence type="ECO:0000256" key="2">
    <source>
        <dbReference type="SAM" id="MobiDB-lite"/>
    </source>
</evidence>
<keyword evidence="4" id="KW-1185">Reference proteome</keyword>
<organism evidence="4 5">
    <name type="scientific">Spinacia oleracea</name>
    <name type="common">Spinach</name>
    <dbReference type="NCBI Taxonomy" id="3562"/>
    <lineage>
        <taxon>Eukaryota</taxon>
        <taxon>Viridiplantae</taxon>
        <taxon>Streptophyta</taxon>
        <taxon>Embryophyta</taxon>
        <taxon>Tracheophyta</taxon>
        <taxon>Spermatophyta</taxon>
        <taxon>Magnoliopsida</taxon>
        <taxon>eudicotyledons</taxon>
        <taxon>Gunneridae</taxon>
        <taxon>Pentapetalae</taxon>
        <taxon>Caryophyllales</taxon>
        <taxon>Chenopodiaceae</taxon>
        <taxon>Chenopodioideae</taxon>
        <taxon>Anserineae</taxon>
        <taxon>Spinacia</taxon>
    </lineage>
</organism>